<dbReference type="AlphaFoldDB" id="A0A0E9T3V0"/>
<evidence type="ECO:0000313" key="1">
    <source>
        <dbReference type="EMBL" id="JAH47308.1"/>
    </source>
</evidence>
<reference evidence="1" key="2">
    <citation type="journal article" date="2015" name="Fish Shellfish Immunol.">
        <title>Early steps in the European eel (Anguilla anguilla)-Vibrio vulnificus interaction in the gills: Role of the RtxA13 toxin.</title>
        <authorList>
            <person name="Callol A."/>
            <person name="Pajuelo D."/>
            <person name="Ebbesson L."/>
            <person name="Teles M."/>
            <person name="MacKenzie S."/>
            <person name="Amaro C."/>
        </authorList>
    </citation>
    <scope>NUCLEOTIDE SEQUENCE</scope>
</reference>
<protein>
    <submittedName>
        <fullName evidence="1">Uncharacterized protein</fullName>
    </submittedName>
</protein>
<name>A0A0E9T3V0_ANGAN</name>
<proteinExistence type="predicted"/>
<sequence>MWGCWFQGSYLRKPSMSMGDRRCRLGDREGADIGEADL</sequence>
<organism evidence="1">
    <name type="scientific">Anguilla anguilla</name>
    <name type="common">European freshwater eel</name>
    <name type="synonym">Muraena anguilla</name>
    <dbReference type="NCBI Taxonomy" id="7936"/>
    <lineage>
        <taxon>Eukaryota</taxon>
        <taxon>Metazoa</taxon>
        <taxon>Chordata</taxon>
        <taxon>Craniata</taxon>
        <taxon>Vertebrata</taxon>
        <taxon>Euteleostomi</taxon>
        <taxon>Actinopterygii</taxon>
        <taxon>Neopterygii</taxon>
        <taxon>Teleostei</taxon>
        <taxon>Anguilliformes</taxon>
        <taxon>Anguillidae</taxon>
        <taxon>Anguilla</taxon>
    </lineage>
</organism>
<accession>A0A0E9T3V0</accession>
<dbReference type="EMBL" id="GBXM01061269">
    <property type="protein sequence ID" value="JAH47308.1"/>
    <property type="molecule type" value="Transcribed_RNA"/>
</dbReference>
<reference evidence="1" key="1">
    <citation type="submission" date="2014-11" db="EMBL/GenBank/DDBJ databases">
        <authorList>
            <person name="Amaro Gonzalez C."/>
        </authorList>
    </citation>
    <scope>NUCLEOTIDE SEQUENCE</scope>
</reference>